<name>A0A6C1B9R9_9RHOO</name>
<dbReference type="SUPFAM" id="SSF46565">
    <property type="entry name" value="Chaperone J-domain"/>
    <property type="match status" value="1"/>
</dbReference>
<protein>
    <submittedName>
        <fullName evidence="3">DnaJ domain-containing protein</fullName>
    </submittedName>
</protein>
<feature type="domain" description="J" evidence="2">
    <location>
        <begin position="238"/>
        <end position="292"/>
    </location>
</feature>
<gene>
    <name evidence="3" type="ORF">G3580_19475</name>
</gene>
<dbReference type="InterPro" id="IPR036869">
    <property type="entry name" value="J_dom_sf"/>
</dbReference>
<evidence type="ECO:0000313" key="4">
    <source>
        <dbReference type="Proteomes" id="UP000501991"/>
    </source>
</evidence>
<keyword evidence="4" id="KW-1185">Reference proteome</keyword>
<dbReference type="InterPro" id="IPR001623">
    <property type="entry name" value="DnaJ_domain"/>
</dbReference>
<evidence type="ECO:0000313" key="3">
    <source>
        <dbReference type="EMBL" id="QID19605.1"/>
    </source>
</evidence>
<dbReference type="RefSeq" id="WP_217424560.1">
    <property type="nucleotide sequence ID" value="NZ_CP048836.1"/>
</dbReference>
<dbReference type="SMART" id="SM00271">
    <property type="entry name" value="DnaJ"/>
    <property type="match status" value="1"/>
</dbReference>
<dbReference type="Pfam" id="PF00226">
    <property type="entry name" value="DnaJ"/>
    <property type="match status" value="1"/>
</dbReference>
<accession>A0A6C1B9R9</accession>
<dbReference type="CDD" id="cd06257">
    <property type="entry name" value="DnaJ"/>
    <property type="match status" value="1"/>
</dbReference>
<dbReference type="Gene3D" id="1.10.287.110">
    <property type="entry name" value="DnaJ domain"/>
    <property type="match status" value="1"/>
</dbReference>
<feature type="region of interest" description="Disordered" evidence="1">
    <location>
        <begin position="149"/>
        <end position="232"/>
    </location>
</feature>
<evidence type="ECO:0000259" key="2">
    <source>
        <dbReference type="PROSITE" id="PS50076"/>
    </source>
</evidence>
<evidence type="ECO:0000256" key="1">
    <source>
        <dbReference type="SAM" id="MobiDB-lite"/>
    </source>
</evidence>
<dbReference type="Proteomes" id="UP000501991">
    <property type="component" value="Chromosome"/>
</dbReference>
<feature type="compositionally biased region" description="Basic and acidic residues" evidence="1">
    <location>
        <begin position="163"/>
        <end position="228"/>
    </location>
</feature>
<dbReference type="KEGG" id="azq:G3580_19475"/>
<proteinExistence type="predicted"/>
<dbReference type="PROSITE" id="PS50076">
    <property type="entry name" value="DNAJ_2"/>
    <property type="match status" value="1"/>
</dbReference>
<organism evidence="3 4">
    <name type="scientific">Nitrogeniibacter mangrovi</name>
    <dbReference type="NCBI Taxonomy" id="2016596"/>
    <lineage>
        <taxon>Bacteria</taxon>
        <taxon>Pseudomonadati</taxon>
        <taxon>Pseudomonadota</taxon>
        <taxon>Betaproteobacteria</taxon>
        <taxon>Rhodocyclales</taxon>
        <taxon>Zoogloeaceae</taxon>
        <taxon>Nitrogeniibacter</taxon>
    </lineage>
</organism>
<dbReference type="EMBL" id="CP048836">
    <property type="protein sequence ID" value="QID19605.1"/>
    <property type="molecule type" value="Genomic_DNA"/>
</dbReference>
<sequence length="293" mass="33422">MGLWDTLADLANAVGDALESTSNTVFGDPKDDLQERIDSADADFMQSFVWDGKPKKSLRRFKVLYHAPVVNGHDRVAVLKGPQDRLHLLFERVTRYRPDIYTQPYEYRVSSRELIEATTPEIMDVVQACPNVYERDLAALQAALKPVQDRQRAHEQAQAAARAEAERQQAEEAERQRADAERRDHNERYARQQRTHGDHDRRRRDGQNAHRQDANRHSRHAGNEHRPFSPDGDMTVEVAREILNVAPDASSDDITRAYRVLASRLHPDRPGGSPWLMKRLNEAKAVLLAAGRT</sequence>
<dbReference type="AlphaFoldDB" id="A0A6C1B9R9"/>
<reference evidence="3 4" key="1">
    <citation type="submission" date="2020-02" db="EMBL/GenBank/DDBJ databases">
        <title>Nitrogenibacter mangrovi gen. nov., sp. nov. isolated from mangrove sediment, a denitrifying betaproteobacterium.</title>
        <authorList>
            <person name="Liao H."/>
            <person name="Tian Y."/>
        </authorList>
    </citation>
    <scope>NUCLEOTIDE SEQUENCE [LARGE SCALE GENOMIC DNA]</scope>
    <source>
        <strain evidence="3 4">M9-3-2</strain>
    </source>
</reference>